<feature type="region of interest" description="Disordered" evidence="7">
    <location>
        <begin position="143"/>
        <end position="175"/>
    </location>
</feature>
<dbReference type="GO" id="GO:0005737">
    <property type="term" value="C:cytoplasm"/>
    <property type="evidence" value="ECO:0007669"/>
    <property type="project" value="UniProtKB-ARBA"/>
</dbReference>
<evidence type="ECO:0000256" key="1">
    <source>
        <dbReference type="ARBA" id="ARBA00004267"/>
    </source>
</evidence>
<evidence type="ECO:0000259" key="9">
    <source>
        <dbReference type="Pfam" id="PF10495"/>
    </source>
</evidence>
<dbReference type="Gene3D" id="1.10.287.1490">
    <property type="match status" value="1"/>
</dbReference>
<evidence type="ECO:0000256" key="5">
    <source>
        <dbReference type="ARBA" id="ARBA00023212"/>
    </source>
</evidence>
<dbReference type="GO" id="GO:0000785">
    <property type="term" value="C:chromatin"/>
    <property type="evidence" value="ECO:0007669"/>
    <property type="project" value="TreeGrafter"/>
</dbReference>
<dbReference type="GO" id="GO:0007076">
    <property type="term" value="P:mitotic chromosome condensation"/>
    <property type="evidence" value="ECO:0007669"/>
    <property type="project" value="TreeGrafter"/>
</dbReference>
<dbReference type="SUPFAM" id="SSF57997">
    <property type="entry name" value="Tropomyosin"/>
    <property type="match status" value="1"/>
</dbReference>
<dbReference type="Pfam" id="PF07989">
    <property type="entry name" value="Cnn_1N"/>
    <property type="match status" value="1"/>
</dbReference>
<dbReference type="InterPro" id="IPR019528">
    <property type="entry name" value="PACT_domain"/>
</dbReference>
<comment type="caution">
    <text evidence="10">The sequence shown here is derived from an EMBL/GenBank/DDBJ whole genome shotgun (WGS) entry which is preliminary data.</text>
</comment>
<dbReference type="Proteomes" id="UP001163105">
    <property type="component" value="Unassembled WGS sequence"/>
</dbReference>
<keyword evidence="4 6" id="KW-0175">Coiled coil</keyword>
<feature type="compositionally biased region" description="Polar residues" evidence="7">
    <location>
        <begin position="143"/>
        <end position="153"/>
    </location>
</feature>
<proteinExistence type="predicted"/>
<feature type="domain" description="Centrosomin N-terminal motif 1" evidence="8">
    <location>
        <begin position="176"/>
        <end position="249"/>
    </location>
</feature>
<feature type="coiled-coil region" evidence="6">
    <location>
        <begin position="942"/>
        <end position="969"/>
    </location>
</feature>
<feature type="domain" description="Pericentrin/AKAP-450 centrosomal targeting" evidence="9">
    <location>
        <begin position="1188"/>
        <end position="1216"/>
    </location>
</feature>
<evidence type="ECO:0000313" key="10">
    <source>
        <dbReference type="EMBL" id="KAJ6440902.1"/>
    </source>
</evidence>
<dbReference type="PANTHER" id="PTHR43941:SF1">
    <property type="entry name" value="STRUCTURAL MAINTENANCE OF CHROMOSOMES PROTEIN 2"/>
    <property type="match status" value="1"/>
</dbReference>
<evidence type="ECO:0000256" key="7">
    <source>
        <dbReference type="SAM" id="MobiDB-lite"/>
    </source>
</evidence>
<protein>
    <submittedName>
        <fullName evidence="10">Spindle-pole body protein (Pcp1)</fullName>
    </submittedName>
</protein>
<dbReference type="GO" id="GO:0003682">
    <property type="term" value="F:chromatin binding"/>
    <property type="evidence" value="ECO:0007669"/>
    <property type="project" value="TreeGrafter"/>
</dbReference>
<feature type="region of interest" description="Disordered" evidence="7">
    <location>
        <begin position="1250"/>
        <end position="1277"/>
    </location>
</feature>
<feature type="coiled-coil region" evidence="6">
    <location>
        <begin position="1104"/>
        <end position="1131"/>
    </location>
</feature>
<evidence type="ECO:0000313" key="11">
    <source>
        <dbReference type="Proteomes" id="UP001163105"/>
    </source>
</evidence>
<reference evidence="10" key="1">
    <citation type="submission" date="2023-01" db="EMBL/GenBank/DDBJ databases">
        <title>The growth and conidiation of Purpureocillium lavendulum are regulated by nitrogen source and histone H3K14 acetylation.</title>
        <authorList>
            <person name="Tang P."/>
            <person name="Han J."/>
            <person name="Zhang C."/>
            <person name="Tang P."/>
            <person name="Qi F."/>
            <person name="Zhang K."/>
            <person name="Liang L."/>
        </authorList>
    </citation>
    <scope>NUCLEOTIDE SEQUENCE</scope>
    <source>
        <strain evidence="10">YMF1.00683</strain>
    </source>
</reference>
<evidence type="ECO:0000256" key="6">
    <source>
        <dbReference type="SAM" id="Coils"/>
    </source>
</evidence>
<gene>
    <name evidence="10" type="ORF">O9K51_06694</name>
</gene>
<feature type="region of interest" description="Disordered" evidence="7">
    <location>
        <begin position="792"/>
        <end position="811"/>
    </location>
</feature>
<dbReference type="GO" id="GO:0000796">
    <property type="term" value="C:condensin complex"/>
    <property type="evidence" value="ECO:0007669"/>
    <property type="project" value="TreeGrafter"/>
</dbReference>
<dbReference type="PANTHER" id="PTHR43941">
    <property type="entry name" value="STRUCTURAL MAINTENANCE OF CHROMOSOMES PROTEIN 2"/>
    <property type="match status" value="1"/>
</dbReference>
<dbReference type="GO" id="GO:0000793">
    <property type="term" value="C:condensed chromosome"/>
    <property type="evidence" value="ECO:0007669"/>
    <property type="project" value="TreeGrafter"/>
</dbReference>
<comment type="subcellular location">
    <subcellularLocation>
        <location evidence="1">Cytoplasm</location>
        <location evidence="1">Cytoskeleton</location>
        <location evidence="1">Microtubule organizing center</location>
    </subcellularLocation>
</comment>
<keyword evidence="3" id="KW-0597">Phosphoprotein</keyword>
<evidence type="ECO:0000256" key="4">
    <source>
        <dbReference type="ARBA" id="ARBA00023054"/>
    </source>
</evidence>
<dbReference type="Pfam" id="PF10495">
    <property type="entry name" value="PACT_coil_coil"/>
    <property type="match status" value="1"/>
</dbReference>
<keyword evidence="11" id="KW-1185">Reference proteome</keyword>
<accession>A0AB34FP08</accession>
<dbReference type="EMBL" id="JAQHRD010000005">
    <property type="protein sequence ID" value="KAJ6440902.1"/>
    <property type="molecule type" value="Genomic_DNA"/>
</dbReference>
<sequence>MGFGGALDTPRTNLGDATYLSRAPDFADISQEASFQSPGKDGNLLQQLRNGRSSGVNLRTPRQRGPLADRRNLPASVGGAEFTPLLKSATRNSVRRHGKENGAAVFNTPALDRIDEDDMTPVPRMDTSVYLGSRNQSYLDNTLPQVDSSSVASTPMALQPRRGGDKGPLQDGNQLSLREQENVIDRIEKENFGLKLKIHFLEDALRKAGPGFGEAALKENTELKVDKVTMQRELHRYKKHLTTAERDLETYRQQMTELQEKSKRKQFDESQRAELEELQRTLEEREADIDDLQRQLDQSRHDQDEVEKLRDNIEDLEADMREKDRLLTERDDELEDVREKLEEAEVRAKDAQRKMLELEQAEQHQDELDEAKETIEELETNIRRLEEQLDEMKEKMDEAAAERARAEQDLEELQEEMADKSVVTKGLSRQIEEKVTRLQDELDKSGKEYAALEKQLTLSNQEKTDLQATVSDLRRQQKTFENGQESEATRIRELETELLTVADERDLLQSRHDTVAGRCTLLEQDVERLEGEAADLERSLSRERELALDTEKDLRSQYQDEIERLNDEVSDLQAEVREKDNLYDNDCEKWENEKQTLESERERIEERAAGLQRTIDRLREAEGNLSSKESKLKGAIESETERHKSEEAVMTRQINDLQDALETRQTLLTALRNELSAVRDELRQTQIDYQTQVNKVVALEDEVELLRTRSPGKPSLQLDFAQRECEKLRAQLDEAQKAERSADSTARLKWQLSDATSQLDKAAKDKHSLQEQLATLTSDLQSVRTSLAEASAERDELDAQLRRSNSHGNVDQERLDLRTAKMKLEGEVRRLKDENKSLAEQRAAVEKTLDDEIEKAAAEEERLGQEVLDLQAKVRQSSSSSSQELVAARRTIRELQRRIDDYEGQLAGAKFPDGNDNSGDLSMVRKDLHASRQKELEFLQREAAHRDLVKGLKRQIADLEGQMHDQELTRLARSPASSPAKSERSLRGTSDIKTMQAMQDLREQLSDLEDQKIVLEEVLEEARQQAGEASEHYEKAMERLQHKLDKACRERDAAAAASQAGTGKQTRHLRKTQTEIENLEHDVCQQQELIDGFVASEACLRRKLERARSERAAYRMTAEKLQRDIQTLKTSASVAGGPLAARDQRALAKRHGTDEALETVVRAAESAEERHNKELRGVVMQMDWMQARWEREAMLRSDAAYAKRFLQLQLDVANAWYVLDPFHSPSLSRPVPNKAQLRELEHIRTNLLHSRKPLALPGPGGNGGGEGSGSGGRSKPTSIRPFLVAARFIARMRISARDWAKQEAVRRRLVAATEEVRRTKRSRQLKVVRVTEDK</sequence>
<dbReference type="GO" id="GO:0005815">
    <property type="term" value="C:microtubule organizing center"/>
    <property type="evidence" value="ECO:0007669"/>
    <property type="project" value="UniProtKB-SubCell"/>
</dbReference>
<dbReference type="InterPro" id="IPR012943">
    <property type="entry name" value="Cnn_1N"/>
</dbReference>
<feature type="compositionally biased region" description="Gly residues" evidence="7">
    <location>
        <begin position="1258"/>
        <end position="1272"/>
    </location>
</feature>
<evidence type="ECO:0000256" key="3">
    <source>
        <dbReference type="ARBA" id="ARBA00022553"/>
    </source>
</evidence>
<evidence type="ECO:0000259" key="8">
    <source>
        <dbReference type="Pfam" id="PF07989"/>
    </source>
</evidence>
<feature type="compositionally biased region" description="Basic and acidic residues" evidence="7">
    <location>
        <begin position="792"/>
        <end position="801"/>
    </location>
</feature>
<feature type="region of interest" description="Disordered" evidence="7">
    <location>
        <begin position="52"/>
        <end position="76"/>
    </location>
</feature>
<feature type="coiled-coil region" evidence="6">
    <location>
        <begin position="998"/>
        <end position="1057"/>
    </location>
</feature>
<organism evidence="10 11">
    <name type="scientific">Purpureocillium lavendulum</name>
    <dbReference type="NCBI Taxonomy" id="1247861"/>
    <lineage>
        <taxon>Eukaryota</taxon>
        <taxon>Fungi</taxon>
        <taxon>Dikarya</taxon>
        <taxon>Ascomycota</taxon>
        <taxon>Pezizomycotina</taxon>
        <taxon>Sordariomycetes</taxon>
        <taxon>Hypocreomycetidae</taxon>
        <taxon>Hypocreales</taxon>
        <taxon>Ophiocordycipitaceae</taxon>
        <taxon>Purpureocillium</taxon>
    </lineage>
</organism>
<evidence type="ECO:0000256" key="2">
    <source>
        <dbReference type="ARBA" id="ARBA00022490"/>
    </source>
</evidence>
<name>A0AB34FP08_9HYPO</name>
<keyword evidence="2" id="KW-0963">Cytoplasm</keyword>
<keyword evidence="5" id="KW-0206">Cytoskeleton</keyword>
<feature type="region of interest" description="Disordered" evidence="7">
    <location>
        <begin position="624"/>
        <end position="647"/>
    </location>
</feature>